<comment type="caution">
    <text evidence="1">The sequence shown here is derived from an EMBL/GenBank/DDBJ whole genome shotgun (WGS) entry which is preliminary data.</text>
</comment>
<protein>
    <submittedName>
        <fullName evidence="1">Uncharacterized protein</fullName>
    </submittedName>
</protein>
<dbReference type="EMBL" id="CM042050">
    <property type="protein sequence ID" value="KAI3734671.1"/>
    <property type="molecule type" value="Genomic_DNA"/>
</dbReference>
<reference evidence="1 2" key="2">
    <citation type="journal article" date="2022" name="Mol. Ecol. Resour.">
        <title>The genomes of chicory, endive, great burdock and yacon provide insights into Asteraceae paleo-polyploidization history and plant inulin production.</title>
        <authorList>
            <person name="Fan W."/>
            <person name="Wang S."/>
            <person name="Wang H."/>
            <person name="Wang A."/>
            <person name="Jiang F."/>
            <person name="Liu H."/>
            <person name="Zhao H."/>
            <person name="Xu D."/>
            <person name="Zhang Y."/>
        </authorList>
    </citation>
    <scope>NUCLEOTIDE SEQUENCE [LARGE SCALE GENOMIC DNA]</scope>
    <source>
        <strain evidence="2">cv. Niubang</strain>
    </source>
</reference>
<sequence>MTPPDIPTRCPYDFFTSVTPRQLTLMDHSEELHPEGPTHLKTTSQALLQAAEVLAPTNPVALADSTLLAITCKVSGHETWTQCCSISATSAAVSIFLEERWEAG</sequence>
<evidence type="ECO:0000313" key="2">
    <source>
        <dbReference type="Proteomes" id="UP001055879"/>
    </source>
</evidence>
<gene>
    <name evidence="1" type="ORF">L6452_14146</name>
</gene>
<proteinExistence type="predicted"/>
<name>A0ACB9CK86_ARCLA</name>
<keyword evidence="2" id="KW-1185">Reference proteome</keyword>
<accession>A0ACB9CK86</accession>
<organism evidence="1 2">
    <name type="scientific">Arctium lappa</name>
    <name type="common">Greater burdock</name>
    <name type="synonym">Lappa major</name>
    <dbReference type="NCBI Taxonomy" id="4217"/>
    <lineage>
        <taxon>Eukaryota</taxon>
        <taxon>Viridiplantae</taxon>
        <taxon>Streptophyta</taxon>
        <taxon>Embryophyta</taxon>
        <taxon>Tracheophyta</taxon>
        <taxon>Spermatophyta</taxon>
        <taxon>Magnoliopsida</taxon>
        <taxon>eudicotyledons</taxon>
        <taxon>Gunneridae</taxon>
        <taxon>Pentapetalae</taxon>
        <taxon>asterids</taxon>
        <taxon>campanulids</taxon>
        <taxon>Asterales</taxon>
        <taxon>Asteraceae</taxon>
        <taxon>Carduoideae</taxon>
        <taxon>Cardueae</taxon>
        <taxon>Arctiinae</taxon>
        <taxon>Arctium</taxon>
    </lineage>
</organism>
<dbReference type="Proteomes" id="UP001055879">
    <property type="component" value="Linkage Group LG04"/>
</dbReference>
<reference evidence="2" key="1">
    <citation type="journal article" date="2022" name="Mol. Ecol. Resour.">
        <title>The genomes of chicory, endive, great burdock and yacon provide insights into Asteraceae palaeo-polyploidization history and plant inulin production.</title>
        <authorList>
            <person name="Fan W."/>
            <person name="Wang S."/>
            <person name="Wang H."/>
            <person name="Wang A."/>
            <person name="Jiang F."/>
            <person name="Liu H."/>
            <person name="Zhao H."/>
            <person name="Xu D."/>
            <person name="Zhang Y."/>
        </authorList>
    </citation>
    <scope>NUCLEOTIDE SEQUENCE [LARGE SCALE GENOMIC DNA]</scope>
    <source>
        <strain evidence="2">cv. Niubang</strain>
    </source>
</reference>
<evidence type="ECO:0000313" key="1">
    <source>
        <dbReference type="EMBL" id="KAI3734671.1"/>
    </source>
</evidence>